<keyword evidence="6" id="KW-1185">Reference proteome</keyword>
<dbReference type="PROSITE" id="PS51670">
    <property type="entry name" value="SHKT"/>
    <property type="match status" value="2"/>
</dbReference>
<dbReference type="EMBL" id="LJIJ01000539">
    <property type="protein sequence ID" value="ODM96453.1"/>
    <property type="molecule type" value="Genomic_DNA"/>
</dbReference>
<reference evidence="5 6" key="1">
    <citation type="journal article" date="2016" name="Genome Biol. Evol.">
        <title>Gene Family Evolution Reflects Adaptation to Soil Environmental Stressors in the Genome of the Collembolan Orchesella cincta.</title>
        <authorList>
            <person name="Faddeeva-Vakhrusheva A."/>
            <person name="Derks M.F."/>
            <person name="Anvar S.Y."/>
            <person name="Agamennone V."/>
            <person name="Suring W."/>
            <person name="Smit S."/>
            <person name="van Straalen N.M."/>
            <person name="Roelofs D."/>
        </authorList>
    </citation>
    <scope>NUCLEOTIDE SEQUENCE [LARGE SCALE GENOMIC DNA]</scope>
    <source>
        <tissue evidence="5">Mixed pool</tissue>
    </source>
</reference>
<dbReference type="SMART" id="SM00254">
    <property type="entry name" value="ShKT"/>
    <property type="match status" value="2"/>
</dbReference>
<evidence type="ECO:0000256" key="1">
    <source>
        <dbReference type="PROSITE-ProRule" id="PRU01005"/>
    </source>
</evidence>
<evidence type="ECO:0000313" key="5">
    <source>
        <dbReference type="EMBL" id="ODM96453.1"/>
    </source>
</evidence>
<sequence>MFRVFLSFSLFATLSLAFANTITTEKSSQDLECKNQLPTSFCEQLVDNDDCTNDDEDSTFRNGCLKSCGLCGENDVNESNRNQQLYDADEHPWDDAVSDLPDGETKGGCEDKIPNCSSYLSVCCQMKDAMNVSCQKTCRFCSELPVTGSTQQDPCDPTKPPSGNVDVPGQTTTTTQSPIPGMPGISTNAPPVTIDMPGQTTTTTTTPSPIPGNPYPGNPIG</sequence>
<dbReference type="Proteomes" id="UP000094527">
    <property type="component" value="Unassembled WGS sequence"/>
</dbReference>
<accession>A0A1D2MTT1</accession>
<protein>
    <recommendedName>
        <fullName evidence="4">ShKT domain-containing protein</fullName>
    </recommendedName>
</protein>
<dbReference type="Pfam" id="PF01549">
    <property type="entry name" value="ShK"/>
    <property type="match status" value="2"/>
</dbReference>
<gene>
    <name evidence="5" type="ORF">Ocin01_10241</name>
</gene>
<dbReference type="InterPro" id="IPR003582">
    <property type="entry name" value="ShKT_dom"/>
</dbReference>
<dbReference type="AlphaFoldDB" id="A0A1D2MTT1"/>
<feature type="domain" description="ShKT" evidence="4">
    <location>
        <begin position="33"/>
        <end position="71"/>
    </location>
</feature>
<keyword evidence="1" id="KW-1015">Disulfide bond</keyword>
<evidence type="ECO:0000256" key="2">
    <source>
        <dbReference type="SAM" id="MobiDB-lite"/>
    </source>
</evidence>
<proteinExistence type="predicted"/>
<feature type="disulfide bond" evidence="1">
    <location>
        <begin position="116"/>
        <end position="134"/>
    </location>
</feature>
<feature type="signal peptide" evidence="3">
    <location>
        <begin position="1"/>
        <end position="19"/>
    </location>
</feature>
<comment type="caution">
    <text evidence="5">The sequence shown here is derived from an EMBL/GenBank/DDBJ whole genome shotgun (WGS) entry which is preliminary data.</text>
</comment>
<feature type="compositionally biased region" description="Polar residues" evidence="2">
    <location>
        <begin position="169"/>
        <end position="178"/>
    </location>
</feature>
<evidence type="ECO:0000313" key="6">
    <source>
        <dbReference type="Proteomes" id="UP000094527"/>
    </source>
</evidence>
<evidence type="ECO:0000259" key="4">
    <source>
        <dbReference type="PROSITE" id="PS51670"/>
    </source>
</evidence>
<evidence type="ECO:0000256" key="3">
    <source>
        <dbReference type="SAM" id="SignalP"/>
    </source>
</evidence>
<organism evidence="5 6">
    <name type="scientific">Orchesella cincta</name>
    <name type="common">Springtail</name>
    <name type="synonym">Podura cincta</name>
    <dbReference type="NCBI Taxonomy" id="48709"/>
    <lineage>
        <taxon>Eukaryota</taxon>
        <taxon>Metazoa</taxon>
        <taxon>Ecdysozoa</taxon>
        <taxon>Arthropoda</taxon>
        <taxon>Hexapoda</taxon>
        <taxon>Collembola</taxon>
        <taxon>Entomobryomorpha</taxon>
        <taxon>Entomobryoidea</taxon>
        <taxon>Orchesellidae</taxon>
        <taxon>Orchesellinae</taxon>
        <taxon>Orchesella</taxon>
    </lineage>
</organism>
<comment type="caution">
    <text evidence="1">Lacks conserved residue(s) required for the propagation of feature annotation.</text>
</comment>
<feature type="chain" id="PRO_5008904543" description="ShKT domain-containing protein" evidence="3">
    <location>
        <begin position="20"/>
        <end position="221"/>
    </location>
</feature>
<name>A0A1D2MTT1_ORCCI</name>
<feature type="region of interest" description="Disordered" evidence="2">
    <location>
        <begin position="147"/>
        <end position="221"/>
    </location>
</feature>
<keyword evidence="3" id="KW-0732">Signal</keyword>
<feature type="compositionally biased region" description="Pro residues" evidence="2">
    <location>
        <begin position="208"/>
        <end position="221"/>
    </location>
</feature>
<feature type="domain" description="ShKT" evidence="4">
    <location>
        <begin position="109"/>
        <end position="141"/>
    </location>
</feature>